<dbReference type="Pfam" id="PF10991">
    <property type="entry name" value="Enc34_ssDNA-bd"/>
    <property type="match status" value="1"/>
</dbReference>
<dbReference type="InterPro" id="IPR022595">
    <property type="entry name" value="Enc34_ssDNA-bd"/>
</dbReference>
<dbReference type="RefSeq" id="WP_026921842.1">
    <property type="nucleotide sequence ID" value="NZ_AP018150.1"/>
</dbReference>
<evidence type="ECO:0000313" key="2">
    <source>
        <dbReference type="Proteomes" id="UP000282597"/>
    </source>
</evidence>
<gene>
    <name evidence="1" type="ORF">MCB1EB_1650</name>
</gene>
<dbReference type="Proteomes" id="UP000282597">
    <property type="component" value="Chromosome"/>
</dbReference>
<organism evidence="1 2">
    <name type="scientific">Mycoavidus cysteinexigens</name>
    <dbReference type="NCBI Taxonomy" id="1553431"/>
    <lineage>
        <taxon>Bacteria</taxon>
        <taxon>Pseudomonadati</taxon>
        <taxon>Pseudomonadota</taxon>
        <taxon>Betaproteobacteria</taxon>
        <taxon>Burkholderiales</taxon>
        <taxon>Burkholderiaceae</taxon>
        <taxon>Mycoavidus</taxon>
    </lineage>
</organism>
<evidence type="ECO:0000313" key="1">
    <source>
        <dbReference type="EMBL" id="BBE09811.1"/>
    </source>
</evidence>
<dbReference type="SUPFAM" id="SSF50249">
    <property type="entry name" value="Nucleic acid-binding proteins"/>
    <property type="match status" value="1"/>
</dbReference>
<reference evidence="1 2" key="1">
    <citation type="journal article" date="2018" name="Microbes Environ.">
        <title>Comparative Genomic Insights into Endofungal Lifestyles of Two Bacterial Endosymbionts, Mycoavidus cysteinexigens and Burkholderia rhizoxinica.</title>
        <authorList>
            <person name="Sharmin D."/>
            <person name="Guo Y."/>
            <person name="Nishizawa T."/>
            <person name="Ohshima S."/>
            <person name="Sato Y."/>
            <person name="Takashima Y."/>
            <person name="Narisawa K."/>
            <person name="Ohta H."/>
        </authorList>
    </citation>
    <scope>NUCLEOTIDE SEQUENCE [LARGE SCALE GENOMIC DNA]</scope>
    <source>
        <strain evidence="1 2">B1-EB</strain>
    </source>
</reference>
<keyword evidence="2" id="KW-1185">Reference proteome</keyword>
<proteinExistence type="predicted"/>
<dbReference type="KEGG" id="mcys:MCB1EB_1650"/>
<dbReference type="AlphaFoldDB" id="A0A2Z6EWJ9"/>
<dbReference type="Gene3D" id="2.40.50.140">
    <property type="entry name" value="Nucleic acid-binding proteins"/>
    <property type="match status" value="1"/>
</dbReference>
<protein>
    <submittedName>
        <fullName evidence="1">Bbp40 protein</fullName>
    </submittedName>
</protein>
<dbReference type="InterPro" id="IPR012340">
    <property type="entry name" value="NA-bd_OB-fold"/>
</dbReference>
<name>A0A2Z6EWJ9_9BURK</name>
<sequence length="191" mass="21041">MKLKLNNVRLAFPALFEAKTVNGEGKPSFSAVFLISKHDPQVKIIMQAFDITAKEKWGAKAESILKQLRNQDKTALHDGDSDSKKDYDGFEGNLYLSARNSARPLVLDLDKTPLVEMEGRPYAGCYVNASVELWAQDNNYGKRINATLRGVQFFAEGDAFTGGGCASEEEFDDLSVDTNIEDLVPLMKAAA</sequence>
<accession>A0A2Z6EWJ9</accession>
<dbReference type="EMBL" id="AP018150">
    <property type="protein sequence ID" value="BBE09811.1"/>
    <property type="molecule type" value="Genomic_DNA"/>
</dbReference>